<reference evidence="4" key="1">
    <citation type="submission" date="2013-07" db="EMBL/GenBank/DDBJ databases">
        <title>The genome of Eucalyptus grandis.</title>
        <authorList>
            <person name="Schmutz J."/>
            <person name="Hayes R."/>
            <person name="Myburg A."/>
            <person name="Tuskan G."/>
            <person name="Grattapaglia D."/>
            <person name="Rokhsar D.S."/>
        </authorList>
    </citation>
    <scope>NUCLEOTIDE SEQUENCE</scope>
    <source>
        <tissue evidence="4">Leaf extractions</tissue>
    </source>
</reference>
<dbReference type="PANTHER" id="PTHR22835">
    <property type="entry name" value="ZINC FINGER FYVE DOMAIN CONTAINING PROTEIN"/>
    <property type="match status" value="1"/>
</dbReference>
<dbReference type="InterPro" id="IPR001087">
    <property type="entry name" value="GDSL"/>
</dbReference>
<gene>
    <name evidence="4" type="ORF">EUGRSUZ_B03272</name>
</gene>
<dbReference type="Gene3D" id="3.40.50.1110">
    <property type="entry name" value="SGNH hydrolase"/>
    <property type="match status" value="1"/>
</dbReference>
<evidence type="ECO:0000256" key="2">
    <source>
        <dbReference type="ARBA" id="ARBA00023180"/>
    </source>
</evidence>
<evidence type="ECO:0000256" key="1">
    <source>
        <dbReference type="ARBA" id="ARBA00008668"/>
    </source>
</evidence>
<evidence type="ECO:0000313" key="4">
    <source>
        <dbReference type="EMBL" id="KCW86643.1"/>
    </source>
</evidence>
<evidence type="ECO:0000256" key="3">
    <source>
        <dbReference type="SAM" id="SignalP"/>
    </source>
</evidence>
<sequence>MEARRSFGGFFAVLVLSSLVGSATLAFASCDFPAIFNFGDSNSDTGGLSAVFGQAPPPHGETHFRRPVGRYSDGRLVVDFIAQSFGLPYLSAYLDAVGSNFSHGANFATAGSTIRPQNTTLHQSGFSPISLDVQFNEFYEFRRRSQVARTRGGVYEKLLPKEEVFSRALYTFDIGQNDLTAGYFLNMSTSEVKAYIPDVLGQFKNIVSYIYGEGGRYFWIHNTGPVGCLPYVMERIPILVSQPYESSSHLARFFLGCPSDPLVLAAQFANLRIRFCSLSISLFCQFS</sequence>
<evidence type="ECO:0008006" key="5">
    <source>
        <dbReference type="Google" id="ProtNLM"/>
    </source>
</evidence>
<dbReference type="Gramene" id="KCW86643">
    <property type="protein sequence ID" value="KCW86643"/>
    <property type="gene ID" value="EUGRSUZ_B03272"/>
</dbReference>
<dbReference type="Pfam" id="PF00657">
    <property type="entry name" value="Lipase_GDSL"/>
    <property type="match status" value="1"/>
</dbReference>
<feature type="signal peptide" evidence="3">
    <location>
        <begin position="1"/>
        <end position="22"/>
    </location>
</feature>
<dbReference type="PANTHER" id="PTHR22835:SF588">
    <property type="entry name" value="ALPHA-L-FUCOSIDASE 3"/>
    <property type="match status" value="1"/>
</dbReference>
<keyword evidence="3" id="KW-0732">Signal</keyword>
<organism evidence="4">
    <name type="scientific">Eucalyptus grandis</name>
    <name type="common">Flooded gum</name>
    <dbReference type="NCBI Taxonomy" id="71139"/>
    <lineage>
        <taxon>Eukaryota</taxon>
        <taxon>Viridiplantae</taxon>
        <taxon>Streptophyta</taxon>
        <taxon>Embryophyta</taxon>
        <taxon>Tracheophyta</taxon>
        <taxon>Spermatophyta</taxon>
        <taxon>Magnoliopsida</taxon>
        <taxon>eudicotyledons</taxon>
        <taxon>Gunneridae</taxon>
        <taxon>Pentapetalae</taxon>
        <taxon>rosids</taxon>
        <taxon>malvids</taxon>
        <taxon>Myrtales</taxon>
        <taxon>Myrtaceae</taxon>
        <taxon>Myrtoideae</taxon>
        <taxon>Eucalypteae</taxon>
        <taxon>Eucalyptus</taxon>
    </lineage>
</organism>
<feature type="chain" id="PRO_5001575135" description="Alpha-L-fucosidase" evidence="3">
    <location>
        <begin position="23"/>
        <end position="287"/>
    </location>
</feature>
<proteinExistence type="inferred from homology"/>
<protein>
    <recommendedName>
        <fullName evidence="5">Alpha-L-fucosidase</fullName>
    </recommendedName>
</protein>
<dbReference type="AlphaFoldDB" id="A0A059D7D1"/>
<accession>A0A059D7D1</accession>
<dbReference type="PROSITE" id="PS51257">
    <property type="entry name" value="PROKAR_LIPOPROTEIN"/>
    <property type="match status" value="1"/>
</dbReference>
<dbReference type="EMBL" id="KK198754">
    <property type="protein sequence ID" value="KCW86643.1"/>
    <property type="molecule type" value="Genomic_DNA"/>
</dbReference>
<keyword evidence="2" id="KW-0325">Glycoprotein</keyword>
<dbReference type="GO" id="GO:0016788">
    <property type="term" value="F:hydrolase activity, acting on ester bonds"/>
    <property type="evidence" value="ECO:0007669"/>
    <property type="project" value="InterPro"/>
</dbReference>
<dbReference type="InterPro" id="IPR036514">
    <property type="entry name" value="SGNH_hydro_sf"/>
</dbReference>
<name>A0A059D7D1_EUCGR</name>
<comment type="similarity">
    <text evidence="1">Belongs to the 'GDSL' lipolytic enzyme family.</text>
</comment>